<dbReference type="AlphaFoldDB" id="A0AAD7HGQ9"/>
<sequence>MDFVPSSQPWQDGDDDLGFLTHPSARLGAEDYAPPLHCALSPTSPLRRGTSAAGGDGEVEIVGSSQPFEDGEAYLCSPTSIASEGALHRRHGGTPTLYGAIPDLPVADTRICRGARLIRRVPPTDLCPSPIPQSPVPRCFNLVRRVTPGPSKKAADMERKRQRARDEAARIVRKLRNLAAVTIRLRRKHRELRAFAVAGDLDNKENVP</sequence>
<proteinExistence type="predicted"/>
<dbReference type="EMBL" id="JARKIB010000243">
    <property type="protein sequence ID" value="KAJ7720179.1"/>
    <property type="molecule type" value="Genomic_DNA"/>
</dbReference>
<comment type="caution">
    <text evidence="1">The sequence shown here is derived from an EMBL/GenBank/DDBJ whole genome shotgun (WGS) entry which is preliminary data.</text>
</comment>
<evidence type="ECO:0000313" key="1">
    <source>
        <dbReference type="EMBL" id="KAJ7720179.1"/>
    </source>
</evidence>
<keyword evidence="2" id="KW-1185">Reference proteome</keyword>
<reference evidence="1" key="1">
    <citation type="submission" date="2023-03" db="EMBL/GenBank/DDBJ databases">
        <title>Massive genome expansion in bonnet fungi (Mycena s.s.) driven by repeated elements and novel gene families across ecological guilds.</title>
        <authorList>
            <consortium name="Lawrence Berkeley National Laboratory"/>
            <person name="Harder C.B."/>
            <person name="Miyauchi S."/>
            <person name="Viragh M."/>
            <person name="Kuo A."/>
            <person name="Thoen E."/>
            <person name="Andreopoulos B."/>
            <person name="Lu D."/>
            <person name="Skrede I."/>
            <person name="Drula E."/>
            <person name="Henrissat B."/>
            <person name="Morin E."/>
            <person name="Kohler A."/>
            <person name="Barry K."/>
            <person name="LaButti K."/>
            <person name="Morin E."/>
            <person name="Salamov A."/>
            <person name="Lipzen A."/>
            <person name="Mereny Z."/>
            <person name="Hegedus B."/>
            <person name="Baldrian P."/>
            <person name="Stursova M."/>
            <person name="Weitz H."/>
            <person name="Taylor A."/>
            <person name="Grigoriev I.V."/>
            <person name="Nagy L.G."/>
            <person name="Martin F."/>
            <person name="Kauserud H."/>
        </authorList>
    </citation>
    <scope>NUCLEOTIDE SEQUENCE</scope>
    <source>
        <strain evidence="1">CBHHK182m</strain>
    </source>
</reference>
<gene>
    <name evidence="1" type="ORF">B0H16DRAFT_1605022</name>
</gene>
<name>A0AAD7HGQ9_9AGAR</name>
<organism evidence="1 2">
    <name type="scientific">Mycena metata</name>
    <dbReference type="NCBI Taxonomy" id="1033252"/>
    <lineage>
        <taxon>Eukaryota</taxon>
        <taxon>Fungi</taxon>
        <taxon>Dikarya</taxon>
        <taxon>Basidiomycota</taxon>
        <taxon>Agaricomycotina</taxon>
        <taxon>Agaricomycetes</taxon>
        <taxon>Agaricomycetidae</taxon>
        <taxon>Agaricales</taxon>
        <taxon>Marasmiineae</taxon>
        <taxon>Mycenaceae</taxon>
        <taxon>Mycena</taxon>
    </lineage>
</organism>
<protein>
    <submittedName>
        <fullName evidence="1">Uncharacterized protein</fullName>
    </submittedName>
</protein>
<accession>A0AAD7HGQ9</accession>
<dbReference type="Proteomes" id="UP001215598">
    <property type="component" value="Unassembled WGS sequence"/>
</dbReference>
<evidence type="ECO:0000313" key="2">
    <source>
        <dbReference type="Proteomes" id="UP001215598"/>
    </source>
</evidence>